<accession>A0A1I8BWU1</accession>
<evidence type="ECO:0000313" key="2">
    <source>
        <dbReference type="WBParaSite" id="MhA1_Contig720.frz3.gene12"/>
    </source>
</evidence>
<sequence length="67" mass="7744">MNQILKQRKTLPNELLDKILGEYISLKKQTAALIAELYILADKLSTLQLNNWNLNKRFGIDQLLGNF</sequence>
<keyword evidence="1" id="KW-1185">Reference proteome</keyword>
<dbReference type="Proteomes" id="UP000095281">
    <property type="component" value="Unplaced"/>
</dbReference>
<organism evidence="1 2">
    <name type="scientific">Meloidogyne hapla</name>
    <name type="common">Root-knot nematode worm</name>
    <dbReference type="NCBI Taxonomy" id="6305"/>
    <lineage>
        <taxon>Eukaryota</taxon>
        <taxon>Metazoa</taxon>
        <taxon>Ecdysozoa</taxon>
        <taxon>Nematoda</taxon>
        <taxon>Chromadorea</taxon>
        <taxon>Rhabditida</taxon>
        <taxon>Tylenchina</taxon>
        <taxon>Tylenchomorpha</taxon>
        <taxon>Tylenchoidea</taxon>
        <taxon>Meloidogynidae</taxon>
        <taxon>Meloidogyninae</taxon>
        <taxon>Meloidogyne</taxon>
    </lineage>
</organism>
<evidence type="ECO:0000313" key="1">
    <source>
        <dbReference type="Proteomes" id="UP000095281"/>
    </source>
</evidence>
<dbReference type="AlphaFoldDB" id="A0A1I8BWU1"/>
<reference evidence="2" key="1">
    <citation type="submission" date="2016-11" db="UniProtKB">
        <authorList>
            <consortium name="WormBaseParasite"/>
        </authorList>
    </citation>
    <scope>IDENTIFICATION</scope>
</reference>
<proteinExistence type="predicted"/>
<name>A0A1I8BWU1_MELHA</name>
<protein>
    <submittedName>
        <fullName evidence="2">Transposase</fullName>
    </submittedName>
</protein>
<dbReference type="WBParaSite" id="MhA1_Contig720.frz3.gene12">
    <property type="protein sequence ID" value="MhA1_Contig720.frz3.gene12"/>
    <property type="gene ID" value="MhA1_Contig720.frz3.gene12"/>
</dbReference>